<evidence type="ECO:0000256" key="2">
    <source>
        <dbReference type="ARBA" id="ARBA00006247"/>
    </source>
</evidence>
<evidence type="ECO:0000256" key="7">
    <source>
        <dbReference type="ARBA" id="ARBA00022997"/>
    </source>
</evidence>
<accession>A0ABS4G8C8</accession>
<protein>
    <submittedName>
        <fullName evidence="9">Succinyl-diaminopimelate desuccinylase</fullName>
        <ecNumber evidence="9">3.5.1.18</ecNumber>
    </submittedName>
</protein>
<evidence type="ECO:0000313" key="9">
    <source>
        <dbReference type="EMBL" id="MBP1920784.1"/>
    </source>
</evidence>
<comment type="caution">
    <text evidence="9">The sequence shown here is derived from an EMBL/GenBank/DDBJ whole genome shotgun (WGS) entry which is preliminary data.</text>
</comment>
<dbReference type="GO" id="GO:0009014">
    <property type="term" value="F:succinyl-diaminopimelate desuccinylase activity"/>
    <property type="evidence" value="ECO:0007669"/>
    <property type="project" value="UniProtKB-EC"/>
</dbReference>
<keyword evidence="7" id="KW-0224">Dipeptidase</keyword>
<evidence type="ECO:0000256" key="5">
    <source>
        <dbReference type="ARBA" id="ARBA00022801"/>
    </source>
</evidence>
<keyword evidence="4" id="KW-0479">Metal-binding</keyword>
<dbReference type="EMBL" id="JAGGKC010000040">
    <property type="protein sequence ID" value="MBP1920784.1"/>
    <property type="molecule type" value="Genomic_DNA"/>
</dbReference>
<organism evidence="9 10">
    <name type="scientific">Youngiibacter multivorans</name>
    <dbReference type="NCBI Taxonomy" id="937251"/>
    <lineage>
        <taxon>Bacteria</taxon>
        <taxon>Bacillati</taxon>
        <taxon>Bacillota</taxon>
        <taxon>Clostridia</taxon>
        <taxon>Eubacteriales</taxon>
        <taxon>Clostridiaceae</taxon>
        <taxon>Youngiibacter</taxon>
    </lineage>
</organism>
<dbReference type="Proteomes" id="UP001519271">
    <property type="component" value="Unassembled WGS sequence"/>
</dbReference>
<comment type="similarity">
    <text evidence="2">Belongs to the peptidase M20A family.</text>
</comment>
<dbReference type="NCBIfam" id="TIGR01887">
    <property type="entry name" value="dipeptidaselike"/>
    <property type="match status" value="1"/>
</dbReference>
<evidence type="ECO:0000256" key="1">
    <source>
        <dbReference type="ARBA" id="ARBA00001947"/>
    </source>
</evidence>
<evidence type="ECO:0000256" key="3">
    <source>
        <dbReference type="ARBA" id="ARBA00022670"/>
    </source>
</evidence>
<dbReference type="Pfam" id="PF01546">
    <property type="entry name" value="Peptidase_M20"/>
    <property type="match status" value="1"/>
</dbReference>
<dbReference type="InterPro" id="IPR050072">
    <property type="entry name" value="Peptidase_M20A"/>
</dbReference>
<dbReference type="InterPro" id="IPR010964">
    <property type="entry name" value="M20A_pepV-rel"/>
</dbReference>
<dbReference type="InterPro" id="IPR036264">
    <property type="entry name" value="Bact_exopeptidase_dim_dom"/>
</dbReference>
<keyword evidence="8" id="KW-0482">Metalloprotease</keyword>
<dbReference type="SUPFAM" id="SSF55031">
    <property type="entry name" value="Bacterial exopeptidase dimerisation domain"/>
    <property type="match status" value="1"/>
</dbReference>
<dbReference type="EC" id="3.5.1.18" evidence="9"/>
<sequence length="431" mass="47075">MDLKETLSNLKEDMINDIMSLLEIESVAGEPEELMPAGKAVNEALERALEIGRRMGFQVRNLDGHAGYIEYGTGEDYVAVLGHLDIVPVGSDWTKDPHGELIGDRIYGRGAIDDKGPMMAALYALKAIKDEGSVLSKRIRLIFGTSEETGGPDIKNYLKTESQPISGFTPDAEFPAINAEMGILILKLIKEIPDRGCFITGGSAVNMVPDRAKAVISHDDGTETVIEEKGISAHGSTPHKGESAIWKLVGKLHEMKFSGAFGETLDFISAALCRDTDGSALGIDLEDEASGRLVMNMGTMDLKDGKLEIGLNIRYPVTYTSEDVLVKLEEKMKQNGFRLVLEHEDKPLYYPVDHELVERLMEAYRETTGDARGPLAIGGGTYAKEMKNIVAFGPMLPGREDVAHQADEYITVSDLMLCAEVYAKAMMALAE</sequence>
<keyword evidence="10" id="KW-1185">Reference proteome</keyword>
<keyword evidence="5 9" id="KW-0378">Hydrolase</keyword>
<dbReference type="SUPFAM" id="SSF53187">
    <property type="entry name" value="Zn-dependent exopeptidases"/>
    <property type="match status" value="1"/>
</dbReference>
<keyword evidence="3" id="KW-0645">Protease</keyword>
<evidence type="ECO:0000256" key="8">
    <source>
        <dbReference type="ARBA" id="ARBA00023049"/>
    </source>
</evidence>
<proteinExistence type="inferred from homology"/>
<reference evidence="9 10" key="1">
    <citation type="submission" date="2021-03" db="EMBL/GenBank/DDBJ databases">
        <title>Genomic Encyclopedia of Type Strains, Phase IV (KMG-IV): sequencing the most valuable type-strain genomes for metagenomic binning, comparative biology and taxonomic classification.</title>
        <authorList>
            <person name="Goeker M."/>
        </authorList>
    </citation>
    <scope>NUCLEOTIDE SEQUENCE [LARGE SCALE GENOMIC DNA]</scope>
    <source>
        <strain evidence="9 10">DSM 6139</strain>
    </source>
</reference>
<comment type="cofactor">
    <cofactor evidence="1">
        <name>Zn(2+)</name>
        <dbReference type="ChEBI" id="CHEBI:29105"/>
    </cofactor>
</comment>
<evidence type="ECO:0000256" key="6">
    <source>
        <dbReference type="ARBA" id="ARBA00022833"/>
    </source>
</evidence>
<gene>
    <name evidence="9" type="ORF">J2Z34_003301</name>
</gene>
<dbReference type="RefSeq" id="WP_209460943.1">
    <property type="nucleotide sequence ID" value="NZ_JAGGKC010000040.1"/>
</dbReference>
<dbReference type="PANTHER" id="PTHR43808:SF31">
    <property type="entry name" value="N-ACETYL-L-CITRULLINE DEACETYLASE"/>
    <property type="match status" value="1"/>
</dbReference>
<name>A0ABS4G8C8_9CLOT</name>
<evidence type="ECO:0000313" key="10">
    <source>
        <dbReference type="Proteomes" id="UP001519271"/>
    </source>
</evidence>
<keyword evidence="6" id="KW-0862">Zinc</keyword>
<evidence type="ECO:0000256" key="4">
    <source>
        <dbReference type="ARBA" id="ARBA00022723"/>
    </source>
</evidence>
<dbReference type="InterPro" id="IPR002933">
    <property type="entry name" value="Peptidase_M20"/>
</dbReference>
<dbReference type="Gene3D" id="3.40.630.10">
    <property type="entry name" value="Zn peptidases"/>
    <property type="match status" value="1"/>
</dbReference>
<dbReference type="PANTHER" id="PTHR43808">
    <property type="entry name" value="ACETYLORNITHINE DEACETYLASE"/>
    <property type="match status" value="1"/>
</dbReference>
<dbReference type="Gene3D" id="3.30.70.360">
    <property type="match status" value="2"/>
</dbReference>